<feature type="compositionally biased region" description="Pro residues" evidence="1">
    <location>
        <begin position="202"/>
        <end position="211"/>
    </location>
</feature>
<dbReference type="Proteomes" id="UP001492380">
    <property type="component" value="Unassembled WGS sequence"/>
</dbReference>
<feature type="compositionally biased region" description="Polar residues" evidence="1">
    <location>
        <begin position="142"/>
        <end position="162"/>
    </location>
</feature>
<sequence>MVYEWEGKEADSYRLYVEERRSLDEVMEYWKLRGFTPSKRAFQTQFKRWDFPSKQNPAHKNPALVARVKELWETNTSQRDMLQILNDEGFELRERELMRVRAKNRWLLRVANGMKGAPTMPSSQGTALISDELMTEMQDTVVQENSRNRTAAESPPSNSNPDQSREVLRERQDRLEKRKLDSEERWASKKRRRRTRVWAGLPPDPAAPPRYPSETTIDESKAYLDLDNETYREMREQFQAICSEEDVTKKRQAGPEKWQSVKDRLIAENEHLSRVFARDHEGEESDKRALSLDVICTDVTKRMRTMDRRMTIAEAKNIIEVNPEESRLIRNDFYTILKADHFTSKLEMGVEHWEKLKEQWISGSPILQRILAQGEADPQYKDKLKALEFLCRDVVKRLHDDQSKRDNSGKKQLNNGPGPGPAPPKPGQSIPRAPRSQNAGPSKAKQAPVGYAQAMNHTASTSSAEDLQIDPSLLLAASDLASQQSPEYDRQPSSQPEYTAPQQQPAQEFAYYAEPSPTPIPVFFRLHQHSQIQSDPRLWLGALTSGTMEELRGLSTRAHPGSSVVRIEGVVKGPDLKEVNYPIDDNEELGGYLAHMSSSKVTFAIQLA</sequence>
<feature type="compositionally biased region" description="Basic and acidic residues" evidence="1">
    <location>
        <begin position="163"/>
        <end position="187"/>
    </location>
</feature>
<reference evidence="5 6" key="1">
    <citation type="submission" date="2024-04" db="EMBL/GenBank/DDBJ databases">
        <title>Phyllosticta paracitricarpa is synonymous to the EU quarantine fungus P. citricarpa based on phylogenomic analyses.</title>
        <authorList>
            <consortium name="Lawrence Berkeley National Laboratory"/>
            <person name="Van Ingen-Buijs V.A."/>
            <person name="Van Westerhoven A.C."/>
            <person name="Haridas S."/>
            <person name="Skiadas P."/>
            <person name="Martin F."/>
            <person name="Groenewald J.Z."/>
            <person name="Crous P.W."/>
            <person name="Seidl M.F."/>
        </authorList>
    </citation>
    <scope>NUCLEOTIDE SEQUENCE [LARGE SCALE GENOMIC DNA]</scope>
    <source>
        <strain evidence="5 6">CBS 123374</strain>
    </source>
</reference>
<dbReference type="InterPro" id="IPR025676">
    <property type="entry name" value="Clr5_dom"/>
</dbReference>
<dbReference type="InterPro" id="IPR057940">
    <property type="entry name" value="Tri-helical_dom"/>
</dbReference>
<dbReference type="PANTHER" id="PTHR38788:SF5">
    <property type="entry name" value="CLR5 DOMAIN-CONTAINING PROTEIN"/>
    <property type="match status" value="1"/>
</dbReference>
<gene>
    <name evidence="5" type="ORF">HDK90DRAFT_347968</name>
</gene>
<evidence type="ECO:0000313" key="5">
    <source>
        <dbReference type="EMBL" id="KAK8229135.1"/>
    </source>
</evidence>
<feature type="compositionally biased region" description="Basic and acidic residues" evidence="1">
    <location>
        <begin position="400"/>
        <end position="409"/>
    </location>
</feature>
<feature type="domain" description="DUF7767" evidence="4">
    <location>
        <begin position="517"/>
        <end position="607"/>
    </location>
</feature>
<feature type="region of interest" description="Disordered" evidence="1">
    <location>
        <begin position="400"/>
        <end position="449"/>
    </location>
</feature>
<keyword evidence="6" id="KW-1185">Reference proteome</keyword>
<feature type="domain" description="Tri-helical" evidence="3">
    <location>
        <begin position="220"/>
        <end position="306"/>
    </location>
</feature>
<feature type="compositionally biased region" description="Polar residues" evidence="1">
    <location>
        <begin position="491"/>
        <end position="504"/>
    </location>
</feature>
<organism evidence="5 6">
    <name type="scientific">Phyllosticta capitalensis</name>
    <dbReference type="NCBI Taxonomy" id="121624"/>
    <lineage>
        <taxon>Eukaryota</taxon>
        <taxon>Fungi</taxon>
        <taxon>Dikarya</taxon>
        <taxon>Ascomycota</taxon>
        <taxon>Pezizomycotina</taxon>
        <taxon>Dothideomycetes</taxon>
        <taxon>Dothideomycetes incertae sedis</taxon>
        <taxon>Botryosphaeriales</taxon>
        <taxon>Phyllostictaceae</taxon>
        <taxon>Phyllosticta</taxon>
    </lineage>
</organism>
<dbReference type="Pfam" id="PF24962">
    <property type="entry name" value="DUF7767"/>
    <property type="match status" value="1"/>
</dbReference>
<dbReference type="EMBL" id="JBBWRZ010000009">
    <property type="protein sequence ID" value="KAK8229135.1"/>
    <property type="molecule type" value="Genomic_DNA"/>
</dbReference>
<comment type="caution">
    <text evidence="5">The sequence shown here is derived from an EMBL/GenBank/DDBJ whole genome shotgun (WGS) entry which is preliminary data.</text>
</comment>
<protein>
    <recommendedName>
        <fullName evidence="7">Clr5 domain-containing protein</fullName>
    </recommendedName>
</protein>
<dbReference type="InterPro" id="IPR056669">
    <property type="entry name" value="DUF7767"/>
</dbReference>
<dbReference type="Pfam" id="PF24465">
    <property type="entry name" value="Tri-helical"/>
    <property type="match status" value="2"/>
</dbReference>
<feature type="domain" description="Clr5" evidence="2">
    <location>
        <begin position="1"/>
        <end position="52"/>
    </location>
</feature>
<feature type="region of interest" description="Disordered" evidence="1">
    <location>
        <begin position="142"/>
        <end position="214"/>
    </location>
</feature>
<evidence type="ECO:0000259" key="3">
    <source>
        <dbReference type="Pfam" id="PF24465"/>
    </source>
</evidence>
<evidence type="ECO:0000259" key="2">
    <source>
        <dbReference type="Pfam" id="PF14420"/>
    </source>
</evidence>
<proteinExistence type="predicted"/>
<feature type="domain" description="Tri-helical" evidence="3">
    <location>
        <begin position="315"/>
        <end position="401"/>
    </location>
</feature>
<accession>A0ABR1YH02</accession>
<evidence type="ECO:0000256" key="1">
    <source>
        <dbReference type="SAM" id="MobiDB-lite"/>
    </source>
</evidence>
<feature type="region of interest" description="Disordered" evidence="1">
    <location>
        <begin position="481"/>
        <end position="504"/>
    </location>
</feature>
<evidence type="ECO:0008006" key="7">
    <source>
        <dbReference type="Google" id="ProtNLM"/>
    </source>
</evidence>
<evidence type="ECO:0000259" key="4">
    <source>
        <dbReference type="Pfam" id="PF24962"/>
    </source>
</evidence>
<evidence type="ECO:0000313" key="6">
    <source>
        <dbReference type="Proteomes" id="UP001492380"/>
    </source>
</evidence>
<name>A0ABR1YH02_9PEZI</name>
<dbReference type="PANTHER" id="PTHR38788">
    <property type="entry name" value="CLR5 DOMAIN-CONTAINING PROTEIN"/>
    <property type="match status" value="1"/>
</dbReference>
<dbReference type="Pfam" id="PF14420">
    <property type="entry name" value="Clr5"/>
    <property type="match status" value="1"/>
</dbReference>